<dbReference type="EMBL" id="MCGT01000011">
    <property type="protein sequence ID" value="ORX55578.1"/>
    <property type="molecule type" value="Genomic_DNA"/>
</dbReference>
<dbReference type="Gene3D" id="1.10.506.10">
    <property type="entry name" value="GTPase Activation - p120gap, domain 1"/>
    <property type="match status" value="2"/>
</dbReference>
<dbReference type="InterPro" id="IPR001936">
    <property type="entry name" value="RasGAP_dom"/>
</dbReference>
<dbReference type="Gene3D" id="2.30.29.30">
    <property type="entry name" value="Pleckstrin-homology domain (PH domain)/Phosphotyrosine-binding domain (PTB)"/>
    <property type="match status" value="1"/>
</dbReference>
<keyword evidence="1" id="KW-0343">GTPase activation</keyword>
<dbReference type="SMART" id="SM00323">
    <property type="entry name" value="RasGAP"/>
    <property type="match status" value="1"/>
</dbReference>
<feature type="compositionally biased region" description="Low complexity" evidence="3">
    <location>
        <begin position="1484"/>
        <end position="1506"/>
    </location>
</feature>
<dbReference type="SUPFAM" id="SSF48350">
    <property type="entry name" value="GTPase activation domain, GAP"/>
    <property type="match status" value="1"/>
</dbReference>
<dbReference type="STRING" id="101127.A0A1X2GJR0"/>
<protein>
    <recommendedName>
        <fullName evidence="4">Ras-GAP domain-containing protein</fullName>
    </recommendedName>
</protein>
<feature type="region of interest" description="Disordered" evidence="3">
    <location>
        <begin position="143"/>
        <end position="168"/>
    </location>
</feature>
<name>A0A1X2GJR0_9FUNG</name>
<dbReference type="InterPro" id="IPR001251">
    <property type="entry name" value="CRAL-TRIO_dom"/>
</dbReference>
<dbReference type="InterPro" id="IPR011993">
    <property type="entry name" value="PH-like_dom_sf"/>
</dbReference>
<dbReference type="InterPro" id="IPR008936">
    <property type="entry name" value="Rho_GTPase_activation_prot"/>
</dbReference>
<dbReference type="InterPro" id="IPR016024">
    <property type="entry name" value="ARM-type_fold"/>
</dbReference>
<gene>
    <name evidence="5" type="ORF">DM01DRAFT_1320819</name>
</gene>
<dbReference type="Pfam" id="PF00616">
    <property type="entry name" value="RasGAP"/>
    <property type="match status" value="1"/>
</dbReference>
<dbReference type="PANTHER" id="PTHR10194:SF142">
    <property type="entry name" value="NEUROFIBROMIN"/>
    <property type="match status" value="1"/>
</dbReference>
<evidence type="ECO:0000259" key="4">
    <source>
        <dbReference type="PROSITE" id="PS50018"/>
    </source>
</evidence>
<dbReference type="SUPFAM" id="SSF48371">
    <property type="entry name" value="ARM repeat"/>
    <property type="match status" value="1"/>
</dbReference>
<feature type="compositionally biased region" description="Polar residues" evidence="3">
    <location>
        <begin position="2547"/>
        <end position="2556"/>
    </location>
</feature>
<accession>A0A1X2GJR0</accession>
<dbReference type="Proteomes" id="UP000242146">
    <property type="component" value="Unassembled WGS sequence"/>
</dbReference>
<dbReference type="OrthoDB" id="28245at2759"/>
<dbReference type="CDD" id="cd00170">
    <property type="entry name" value="SEC14"/>
    <property type="match status" value="1"/>
</dbReference>
<comment type="caution">
    <text evidence="5">The sequence shown here is derived from an EMBL/GenBank/DDBJ whole genome shotgun (WGS) entry which is preliminary data.</text>
</comment>
<evidence type="ECO:0000256" key="3">
    <source>
        <dbReference type="SAM" id="MobiDB-lite"/>
    </source>
</evidence>
<dbReference type="PANTHER" id="PTHR10194">
    <property type="entry name" value="RAS GTPASE-ACTIVATING PROTEINS"/>
    <property type="match status" value="1"/>
</dbReference>
<dbReference type="InterPro" id="IPR036865">
    <property type="entry name" value="CRAL-TRIO_dom_sf"/>
</dbReference>
<feature type="region of interest" description="Disordered" evidence="3">
    <location>
        <begin position="1576"/>
        <end position="1625"/>
    </location>
</feature>
<feature type="region of interest" description="Disordered" evidence="3">
    <location>
        <begin position="2523"/>
        <end position="2563"/>
    </location>
</feature>
<evidence type="ECO:0000313" key="6">
    <source>
        <dbReference type="Proteomes" id="UP000242146"/>
    </source>
</evidence>
<evidence type="ECO:0000256" key="2">
    <source>
        <dbReference type="ARBA" id="ARBA00022553"/>
    </source>
</evidence>
<feature type="compositionally biased region" description="Low complexity" evidence="3">
    <location>
        <begin position="1578"/>
        <end position="1616"/>
    </location>
</feature>
<feature type="compositionally biased region" description="Basic residues" evidence="3">
    <location>
        <begin position="794"/>
        <end position="805"/>
    </location>
</feature>
<dbReference type="PROSITE" id="PS50018">
    <property type="entry name" value="RAS_GTPASE_ACTIV_2"/>
    <property type="match status" value="1"/>
</dbReference>
<feature type="region of interest" description="Disordered" evidence="3">
    <location>
        <begin position="785"/>
        <end position="815"/>
    </location>
</feature>
<feature type="region of interest" description="Disordered" evidence="3">
    <location>
        <begin position="1484"/>
        <end position="1509"/>
    </location>
</feature>
<evidence type="ECO:0000313" key="5">
    <source>
        <dbReference type="EMBL" id="ORX55578.1"/>
    </source>
</evidence>
<feature type="domain" description="Ras-GAP" evidence="4">
    <location>
        <begin position="1228"/>
        <end position="1424"/>
    </location>
</feature>
<proteinExistence type="predicted"/>
<dbReference type="GO" id="GO:0005096">
    <property type="term" value="F:GTPase activator activity"/>
    <property type="evidence" value="ECO:0007669"/>
    <property type="project" value="UniProtKB-KW"/>
</dbReference>
<dbReference type="Gene3D" id="3.40.525.10">
    <property type="entry name" value="CRAL-TRIO lipid binding domain"/>
    <property type="match status" value="1"/>
</dbReference>
<sequence>MATDSKLIIGFINRIAYKLPINVVNANGQPLETLERDPVVQQTVAAVIEMARFKLSVVMNALGTVLENIAKHIPTSAPGTLQLPTDALQSQLFILRLMAACLQHNLKAQADVNVPRMDDGLAQYVMSLLLPFLALMHAQDETHESPANPFGPDRSSEPPNSPTPWRSSRSSDLVVDLYQVTGRILNLMSQSHWSLYYAKIKSVIQVMSLSMDSPDAKPPTDLRFLEFAHLDRQKLQLILSEISPGFLHMKTEGKIQFAIYLHKAIWRWIQTYPLQFNEVCVSETRILTGSEILFDLCSSSADNFRKKAAFWPLQTVLLILAPDLLLQAFLDDPTSKNRRASFLSMLRQSLHSPRTAEAAILCYVDLCKAATFVPPGDESVLRHIATDIEDELHEQIWTLAQLSHYNDDLTADHGSFLTDYLLIHLRLCSPASAQKRILSLMEDITPTPFKHALAKTCLLLVKGSNNLPWHPDLSAIYPQVTVPLCKLFIDTAMVENQTRLLVDNSSSSNFNNSRQYMSQSTSGRANGPAQTLLDLLELFKISPPIIMTSDTDDTMELISTMMSNMAGLCQHRTNTLRIAAADGITRLLQLDMIATWSDAPLLASSYWKITSRVMSVLARQVLDTKQQDDSITDQLALLCTLFEARHAFLTKHPDDVVVAMDCKERYKSSVAVEMSCLILLCSSIPEIHTKALQCLSLLCIEVQWIEEDDPSATRLATLRGNLPVYMEMVSVQDIPMIVGRKAQQKRIHKFLRMLHTPTPGIIAAWEEAWVRWQALTQVIHRFGDEVPEEESPGHRRTASTRHHDRTRAVGPTRPIPVSRMEIDDDKLTVWQNYMGFLVSLGGCCLKSNMLEDSQIMSGSSLPSISQNEPQVLIEKFVSDLLQCLIVDNVIMRESVKDALGHELAPPLYGMFSRQLEAMVSRNFNAKGEPIISTQRSLLLSQAMSVLRLILDRLSVGHSHFVINIDFGGLVSHFLTYIKNLTPSFETTRMKISFCYLVEAMVIKKDQIVIGNENRVRNRLLEAVMEWTSYISLSYDKVASPTRSTTAISEEKLFRDVDHVCIKTMIALSHQLPLQTLATNQEVDSYQQKVRLYTKYFNFITQVLHRCHHDARLPSRTTKAKDLAPDYTKDSYHDIQTLKNNAILIISNLLSANVDIGLKHTMTLGAYHEDPMTRTAFMQVLTNILYQGTEFDSLDENANVGRYEKLVDLMFESDMDIALSLCQVCPATELERAAKALSRCFFAKNHLCELLTHVMEKEVRGTDVESELFRGTTMATQLLSHTASMICSEYVRETLYPALVAVNALPEERLTWEVNPEKICTSESLTTNRRNVLAVADLLLKAICPSGSRMPMAYREYLAVLSDIVKGKFPEARYTAVGGFVFLRLFCPAMLTPEKHGFSPDALPKNRNAKKIILQANRIIQNLSSNVLFGSKDAYLVSLNDFLTENIYQVTTFLRELCAPIRATSPPIAATTAPKSALTHFILSSSPPASTTSSSSSSKGSPGPATTDQQRLHMLNNRTYELLHLVLYDNLDRISRDLSRRRTRTATNNSQHSSHISKKPKLVAAFDSSAVMNSAITFSSSPSSSLSSSSPPAPAYLTSSIMSPSPAPAANSSNTPTETTVARHGQSLPWKQTLDKLTKVLAELGHPDPIGVEQVSHGYNSAAMKSNNDYSEFMARHRHLDTSSVRALSAFYQAGTSRKGHPVFYLVTTKVSSHDINYELFIYHMLKVIEPSLNKPFHLVFDTTRMSVENEIPLHWTITFFQLIFNEMNEFLVYLHIFNPNTHLQRYIRKMPLKITNRLLKKTRFAISIADMNEFIAPSELQLPKASMDLEKEPCTLYNPVSKMLSANLRVPVMFRIGQEHVQVITVREQEIFFSLNTKLNDVFHVSEIVDIYPLPSSTTPGSGTELIIKHDNGKTSTVFSTNRRDAIVELFRKNKKKYLETASGDPYDRAIRPSDVPGRLLNMALMNLGDDDPNLRLASYNLLDTLSTFFRFEVSTKLLQVKSLCIPENDTDFIVSISKSLAKTQSHMTFDFIQECVDGFRRSKLKNRLLCLDYMAPWLKNLGMFVRNADHERGQAKVTEILRLLIGITFDSSKAYKHVQKCVWGTIAGVDELINPVLDIFTKVSVEKGLGSVEAETLGETLVTMGNYPIRAKIIHRIRRAIQRSSIRPTRSLPESPMWTEIAILLRFCLVLTFSTTHNMPGDNAKLPEACHVITLLVGTGTPLICMSVYELVTNILHNICSNRTLPEDARKRLMYIFGDVCDGDIRHHFGLLKTKTNAFTITQETKPTTMVWDTVNLASLEVVTRVLLEIMTLASCAQNDILNTWRARWMSLVTSTAFQFNPAIQPRSFVVLGCLAQDEVDDDLMYQILVSMRGAIAIFTDTDASLVTSIMMCLTNVIDSLPRSSQYLLPMFWLAIALVQMGHPSTYIPALRFLRAVIVALDSHKIFANRPMVEVLLDGRRPFEIVSQNLDRICGVSFQTHFSFAVTTLILKGAKGAAESRELIRDVLTTFFTIEAKHCQSAVTAPSPPRRAATTSPSIQPVMRPSNGSARSGTTSPPPAVRAITNSVTRSSFTSTSTSLALGNMTEQPSTTIDARLLGYLIGLLPYLAQDGASDLIELIGLSDVDLDMTPLQVRIFDTLDIPSNTTALLMVSMLVLVLNTLEADSERTFLYSFLSESALAVPEVFFLVYEALLPKMNQVFLSSQSQSTLDSVKQLLLNACAESATGHSLNRRSQKSYLDELGFSALTDPSFGGTQEHITTDMLNLLLDKITS</sequence>
<dbReference type="Pfam" id="PF13716">
    <property type="entry name" value="CRAL_TRIO_2"/>
    <property type="match status" value="1"/>
</dbReference>
<organism evidence="5 6">
    <name type="scientific">Hesseltinella vesiculosa</name>
    <dbReference type="NCBI Taxonomy" id="101127"/>
    <lineage>
        <taxon>Eukaryota</taxon>
        <taxon>Fungi</taxon>
        <taxon>Fungi incertae sedis</taxon>
        <taxon>Mucoromycota</taxon>
        <taxon>Mucoromycotina</taxon>
        <taxon>Mucoromycetes</taxon>
        <taxon>Mucorales</taxon>
        <taxon>Cunninghamellaceae</taxon>
        <taxon>Hesseltinella</taxon>
    </lineage>
</organism>
<keyword evidence="6" id="KW-1185">Reference proteome</keyword>
<evidence type="ECO:0000256" key="1">
    <source>
        <dbReference type="ARBA" id="ARBA00022468"/>
    </source>
</evidence>
<keyword evidence="2" id="KW-0597">Phosphoprotein</keyword>
<reference evidence="5 6" key="1">
    <citation type="submission" date="2016-07" db="EMBL/GenBank/DDBJ databases">
        <title>Pervasive Adenine N6-methylation of Active Genes in Fungi.</title>
        <authorList>
            <consortium name="DOE Joint Genome Institute"/>
            <person name="Mondo S.J."/>
            <person name="Dannebaum R.O."/>
            <person name="Kuo R.C."/>
            <person name="Labutti K."/>
            <person name="Haridas S."/>
            <person name="Kuo A."/>
            <person name="Salamov A."/>
            <person name="Ahrendt S.R."/>
            <person name="Lipzen A."/>
            <person name="Sullivan W."/>
            <person name="Andreopoulos W.B."/>
            <person name="Clum A."/>
            <person name="Lindquist E."/>
            <person name="Daum C."/>
            <person name="Ramamoorthy G.K."/>
            <person name="Gryganskyi A."/>
            <person name="Culley D."/>
            <person name="Magnuson J.K."/>
            <person name="James T.Y."/>
            <person name="O'Malley M.A."/>
            <person name="Stajich J.E."/>
            <person name="Spatafora J.W."/>
            <person name="Visel A."/>
            <person name="Grigoriev I.V."/>
        </authorList>
    </citation>
    <scope>NUCLEOTIDE SEQUENCE [LARGE SCALE GENOMIC DNA]</scope>
    <source>
        <strain evidence="5 6">NRRL 3301</strain>
    </source>
</reference>
<dbReference type="InterPro" id="IPR039360">
    <property type="entry name" value="Ras_GTPase"/>
</dbReference>